<dbReference type="OrthoDB" id="1844152at2759"/>
<keyword evidence="3 8" id="KW-0349">Heme</keyword>
<reference evidence="11" key="1">
    <citation type="submission" date="2022-12" db="EMBL/GenBank/DDBJ databases">
        <authorList>
            <person name="Petersen C."/>
        </authorList>
    </citation>
    <scope>NUCLEOTIDE SEQUENCE</scope>
    <source>
        <strain evidence="11">IBT 15544</strain>
    </source>
</reference>
<comment type="similarity">
    <text evidence="2 9">Belongs to the cytochrome P450 family.</text>
</comment>
<keyword evidence="12" id="KW-1185">Reference proteome</keyword>
<evidence type="ECO:0000256" key="4">
    <source>
        <dbReference type="ARBA" id="ARBA00022723"/>
    </source>
</evidence>
<sequence>MDSIKDAVKAVSLQEILVIVIIGCVVYWTLFYQDRLHSGIPTAGADPKAWFKVASARKAFLVNGKGVIQKALKDYTGVFQVVTATGTKIVLPGRFVEEIKNNSQLRLPDVIHKEFFASYSAFKPYASSQTACIMTEMVRTKLSNSLGNMINDLADETNCALDEIFGSSGEWQTRNLKTEILHLIARLSSRVFLGQEMARNEKWLNISKSYTVDSFIAIRMMREWPAALRPLIYLFSPECGRVREQVRTAGRLIWPLVEARRRSKRKALEAGLPPPKARDSIAWMDELADGAECDVPCGQLILSVVALHTTTELLTQALFDLCRHPAIIQPLREEVISVVGDRPLNKATLYNLRLMDSFLKESQRLHVGDITTMQRLALSKVILSDGSTIPRGAKVVTTTETMVDPTIYTSPETFDAYRFLKMRQGAGQENQWQFVSTCSEHLGFGHGQHACPGRFFAANETKVALCHLLLKYDWKFSDNAQRDGTDVTFGTEFESSLEAKVVLRRRNEEIALSV</sequence>
<name>A0A9W9TDR5_9EURO</name>
<evidence type="ECO:0000256" key="9">
    <source>
        <dbReference type="RuleBase" id="RU000461"/>
    </source>
</evidence>
<reference evidence="11" key="2">
    <citation type="journal article" date="2023" name="IMA Fungus">
        <title>Comparative genomic study of the Penicillium genus elucidates a diverse pangenome and 15 lateral gene transfer events.</title>
        <authorList>
            <person name="Petersen C."/>
            <person name="Sorensen T."/>
            <person name="Nielsen M.R."/>
            <person name="Sondergaard T.E."/>
            <person name="Sorensen J.L."/>
            <person name="Fitzpatrick D.A."/>
            <person name="Frisvad J.C."/>
            <person name="Nielsen K.L."/>
        </authorList>
    </citation>
    <scope>NUCLEOTIDE SEQUENCE</scope>
    <source>
        <strain evidence="11">IBT 15544</strain>
    </source>
</reference>
<dbReference type="PANTHER" id="PTHR46206:SF2">
    <property type="entry name" value="CYTOCHROME P450 MONOOXYGENASE AUSG-RELATED"/>
    <property type="match status" value="1"/>
</dbReference>
<comment type="caution">
    <text evidence="11">The sequence shown here is derived from an EMBL/GenBank/DDBJ whole genome shotgun (WGS) entry which is preliminary data.</text>
</comment>
<evidence type="ECO:0000313" key="12">
    <source>
        <dbReference type="Proteomes" id="UP001150904"/>
    </source>
</evidence>
<dbReference type="GeneID" id="83175495"/>
<dbReference type="PROSITE" id="PS00086">
    <property type="entry name" value="CYTOCHROME_P450"/>
    <property type="match status" value="1"/>
</dbReference>
<keyword evidence="10" id="KW-0472">Membrane</keyword>
<protein>
    <submittedName>
        <fullName evidence="11">Uncharacterized protein</fullName>
    </submittedName>
</protein>
<evidence type="ECO:0000256" key="10">
    <source>
        <dbReference type="SAM" id="Phobius"/>
    </source>
</evidence>
<dbReference type="Gene3D" id="1.10.630.10">
    <property type="entry name" value="Cytochrome P450"/>
    <property type="match status" value="1"/>
</dbReference>
<dbReference type="GO" id="GO:0005506">
    <property type="term" value="F:iron ion binding"/>
    <property type="evidence" value="ECO:0007669"/>
    <property type="project" value="InterPro"/>
</dbReference>
<keyword evidence="10" id="KW-0812">Transmembrane</keyword>
<dbReference type="PANTHER" id="PTHR46206">
    <property type="entry name" value="CYTOCHROME P450"/>
    <property type="match status" value="1"/>
</dbReference>
<keyword evidence="4 8" id="KW-0479">Metal-binding</keyword>
<dbReference type="AlphaFoldDB" id="A0A9W9TDR5"/>
<organism evidence="11 12">
    <name type="scientific">Penicillium cinerascens</name>
    <dbReference type="NCBI Taxonomy" id="70096"/>
    <lineage>
        <taxon>Eukaryota</taxon>
        <taxon>Fungi</taxon>
        <taxon>Dikarya</taxon>
        <taxon>Ascomycota</taxon>
        <taxon>Pezizomycotina</taxon>
        <taxon>Eurotiomycetes</taxon>
        <taxon>Eurotiomycetidae</taxon>
        <taxon>Eurotiales</taxon>
        <taxon>Aspergillaceae</taxon>
        <taxon>Penicillium</taxon>
    </lineage>
</organism>
<evidence type="ECO:0000256" key="1">
    <source>
        <dbReference type="ARBA" id="ARBA00001971"/>
    </source>
</evidence>
<dbReference type="GO" id="GO:0020037">
    <property type="term" value="F:heme binding"/>
    <property type="evidence" value="ECO:0007669"/>
    <property type="project" value="InterPro"/>
</dbReference>
<evidence type="ECO:0000256" key="8">
    <source>
        <dbReference type="PIRSR" id="PIRSR602403-1"/>
    </source>
</evidence>
<evidence type="ECO:0000256" key="2">
    <source>
        <dbReference type="ARBA" id="ARBA00010617"/>
    </source>
</evidence>
<gene>
    <name evidence="11" type="ORF">N7498_001132</name>
</gene>
<dbReference type="PRINTS" id="PR00465">
    <property type="entry name" value="EP450IV"/>
</dbReference>
<keyword evidence="7 9" id="KW-0503">Monooxygenase</keyword>
<comment type="cofactor">
    <cofactor evidence="1 8">
        <name>heme</name>
        <dbReference type="ChEBI" id="CHEBI:30413"/>
    </cofactor>
</comment>
<proteinExistence type="inferred from homology"/>
<evidence type="ECO:0000313" key="11">
    <source>
        <dbReference type="EMBL" id="KAJ5219033.1"/>
    </source>
</evidence>
<dbReference type="SUPFAM" id="SSF48264">
    <property type="entry name" value="Cytochrome P450"/>
    <property type="match status" value="1"/>
</dbReference>
<feature type="binding site" description="axial binding residue" evidence="8">
    <location>
        <position position="451"/>
    </location>
    <ligand>
        <name>heme</name>
        <dbReference type="ChEBI" id="CHEBI:30413"/>
    </ligand>
    <ligandPart>
        <name>Fe</name>
        <dbReference type="ChEBI" id="CHEBI:18248"/>
    </ligandPart>
</feature>
<dbReference type="InterPro" id="IPR001128">
    <property type="entry name" value="Cyt_P450"/>
</dbReference>
<dbReference type="GO" id="GO:0004497">
    <property type="term" value="F:monooxygenase activity"/>
    <property type="evidence" value="ECO:0007669"/>
    <property type="project" value="UniProtKB-KW"/>
</dbReference>
<dbReference type="RefSeq" id="XP_058313606.1">
    <property type="nucleotide sequence ID" value="XM_058448195.1"/>
</dbReference>
<evidence type="ECO:0000256" key="7">
    <source>
        <dbReference type="ARBA" id="ARBA00023033"/>
    </source>
</evidence>
<dbReference type="InterPro" id="IPR017972">
    <property type="entry name" value="Cyt_P450_CS"/>
</dbReference>
<keyword evidence="5 9" id="KW-0560">Oxidoreductase</keyword>
<dbReference type="CDD" id="cd11041">
    <property type="entry name" value="CYP503A1-like"/>
    <property type="match status" value="1"/>
</dbReference>
<dbReference type="GO" id="GO:0043386">
    <property type="term" value="P:mycotoxin biosynthetic process"/>
    <property type="evidence" value="ECO:0007669"/>
    <property type="project" value="UniProtKB-ARBA"/>
</dbReference>
<accession>A0A9W9TDR5</accession>
<dbReference type="GO" id="GO:0016705">
    <property type="term" value="F:oxidoreductase activity, acting on paired donors, with incorporation or reduction of molecular oxygen"/>
    <property type="evidence" value="ECO:0007669"/>
    <property type="project" value="InterPro"/>
</dbReference>
<keyword evidence="10" id="KW-1133">Transmembrane helix</keyword>
<evidence type="ECO:0000256" key="5">
    <source>
        <dbReference type="ARBA" id="ARBA00023002"/>
    </source>
</evidence>
<dbReference type="InterPro" id="IPR036396">
    <property type="entry name" value="Cyt_P450_sf"/>
</dbReference>
<evidence type="ECO:0000256" key="6">
    <source>
        <dbReference type="ARBA" id="ARBA00023004"/>
    </source>
</evidence>
<dbReference type="EMBL" id="JAPQKR010000004">
    <property type="protein sequence ID" value="KAJ5219033.1"/>
    <property type="molecule type" value="Genomic_DNA"/>
</dbReference>
<dbReference type="Proteomes" id="UP001150904">
    <property type="component" value="Unassembled WGS sequence"/>
</dbReference>
<dbReference type="Pfam" id="PF00067">
    <property type="entry name" value="p450"/>
    <property type="match status" value="1"/>
</dbReference>
<feature type="transmembrane region" description="Helical" evidence="10">
    <location>
        <begin position="12"/>
        <end position="31"/>
    </location>
</feature>
<keyword evidence="6 8" id="KW-0408">Iron</keyword>
<dbReference type="InterPro" id="IPR002403">
    <property type="entry name" value="Cyt_P450_E_grp-IV"/>
</dbReference>
<evidence type="ECO:0000256" key="3">
    <source>
        <dbReference type="ARBA" id="ARBA00022617"/>
    </source>
</evidence>